<evidence type="ECO:0008006" key="4">
    <source>
        <dbReference type="Google" id="ProtNLM"/>
    </source>
</evidence>
<dbReference type="PANTHER" id="PTHR21525">
    <property type="entry name" value="MOTILE SPERM PROTEIN"/>
    <property type="match status" value="1"/>
</dbReference>
<accession>A0A1D8KU87</accession>
<dbReference type="Proteomes" id="UP000226384">
    <property type="component" value="Segment"/>
</dbReference>
<feature type="compositionally biased region" description="Low complexity" evidence="1">
    <location>
        <begin position="531"/>
        <end position="545"/>
    </location>
</feature>
<reference evidence="2 3" key="1">
    <citation type="journal article" date="2016" name="Virology">
        <title>The genomic content and context of auxiliary metabolic genes in marine cyanomyoviruses.</title>
        <authorList>
            <person name="Crummett L.T."/>
            <person name="Puxty R.J."/>
            <person name="Weihe C."/>
            <person name="Marston M.F."/>
            <person name="Martiny J.B."/>
        </authorList>
    </citation>
    <scope>NUCLEOTIDE SEQUENCE [LARGE SCALE GENOMIC DNA]</scope>
    <source>
        <strain evidence="2">0910SB42</strain>
    </source>
</reference>
<evidence type="ECO:0000313" key="3">
    <source>
        <dbReference type="Proteomes" id="UP000226384"/>
    </source>
</evidence>
<sequence length="614" mass="64557">MNLFGAATTGVDPQTGTYLSKEQRVAMFRASRGQGGGTAGGGNNSAGSQVTPKTAIVVANKFSEITQTLSNNYQTASAGVAEQVVENRARIENLYRIVYDRRKEDLKREKQETRNTLIGAERSKRGLKEGFVEGISSAAAAAVAPLQKAAAAVQKPIMSLWDKIRNALLLLTAAWVIDNLPAILKKFDEFFGSIKSLKDTLTKALVNIRGVFGIFDGIIRGIVRTIGAVIKTAYRVGKAIFQSAFRLGRAVFNAIKKVVETVVRTIFKGIRALVGGIGNAYRAARGLLPGGNKPTTPKLPDKQPKNVFQRLWGKVTKAATGLKEFAGNQYGKLKEGADKFMTGFSNLRSKAMEKLNPLKSYATKEGIKEGNTASRTKGIQDLLGKVFEKAGIAGKGILKNAGKIAKNLLRLPGIGLAVDVMLNKAGGQGMGESLIRGLASSIAGMVGMKAGAAVGAGLGTVILPGIGTAAGGILGGIIGSILAGSGGDALAKAGMESVGMETTSDAEMVENYKPVVESVIGSDKSSTAGQPSPAAAITPSTPSTPDGMQVPEGSNTTNNVTVEQMPPIMENIEREKKEVIPEQPVPTISTRDPQTDLYRAMASKSYQLNLAGTF</sequence>
<protein>
    <recommendedName>
        <fullName evidence="4">Tail tape measure protein</fullName>
    </recommendedName>
</protein>
<dbReference type="EMBL" id="KU686213">
    <property type="protein sequence ID" value="AOV62199.1"/>
    <property type="molecule type" value="Genomic_DNA"/>
</dbReference>
<feature type="compositionally biased region" description="Polar residues" evidence="1">
    <location>
        <begin position="552"/>
        <end position="562"/>
    </location>
</feature>
<name>A0A1D8KU87_9CAUD</name>
<organism evidence="2 3">
    <name type="scientific">Synechococcus phage S-CAM7</name>
    <dbReference type="NCBI Taxonomy" id="1883368"/>
    <lineage>
        <taxon>Viruses</taxon>
        <taxon>Duplodnaviria</taxon>
        <taxon>Heunggongvirae</taxon>
        <taxon>Uroviricota</taxon>
        <taxon>Caudoviricetes</taxon>
        <taxon>Pantevenvirales</taxon>
        <taxon>Kyanoviridae</taxon>
        <taxon>Mazuvirus</taxon>
        <taxon>Mazuvirus scam7</taxon>
    </lineage>
</organism>
<dbReference type="PANTHER" id="PTHR21525:SF9">
    <property type="entry name" value="CHANNEL_COLICIN DOMAIN-CONTAINING PROTEIN"/>
    <property type="match status" value="1"/>
</dbReference>
<feature type="region of interest" description="Disordered" evidence="1">
    <location>
        <begin position="522"/>
        <end position="564"/>
    </location>
</feature>
<evidence type="ECO:0000256" key="1">
    <source>
        <dbReference type="SAM" id="MobiDB-lite"/>
    </source>
</evidence>
<gene>
    <name evidence="2" type="ORF">S420910_009</name>
</gene>
<proteinExistence type="predicted"/>
<evidence type="ECO:0000313" key="2">
    <source>
        <dbReference type="EMBL" id="AOV62199.1"/>
    </source>
</evidence>